<sequence>MKLSKKISLTALLLAPALYSSGAGFQIQEQGASNMGTAMAGAVTNANNDATAAFANPSALSFLNKGDKNTVISISGAAVLPTLAYKGNDGRVADCAVNSYVPNFFAAHKFNDRITASMSITAPYGLESKYDKNWQGNAQGIHSYLMTADFNPSVSLKITDWLSVSGGLSAQFAYVKLTQNAPYEKMSGDSWGIGGNIGITIQYADEGRIGFSWRSSVHHEFSGDAHSKSAYAPILGNPDIEAEVDIPHTFTVGVYQRLPDLFDRFAIMADYTYTMWSSFDELKVSGLAAPFSEKEDWKDTSRISLGLHYYPKFDENLTLRIGSAFDESPVKTVNRTVRIPCGDRVWFSTGAGYKYGAFTFDAGYSYIMVVGNTDINKGGVNGHYYGHIHVISAQITYEF</sequence>
<keyword evidence="10" id="KW-1185">Reference proteome</keyword>
<dbReference type="Proteomes" id="UP001275932">
    <property type="component" value="Unassembled WGS sequence"/>
</dbReference>
<reference evidence="9 10" key="1">
    <citation type="submission" date="2022-03" db="EMBL/GenBank/DDBJ databases">
        <title>Novel taxa within the pig intestine.</title>
        <authorList>
            <person name="Wylensek D."/>
            <person name="Bishof K."/>
            <person name="Afrizal A."/>
            <person name="Clavel T."/>
        </authorList>
    </citation>
    <scope>NUCLEOTIDE SEQUENCE [LARGE SCALE GENOMIC DNA]</scope>
    <source>
        <strain evidence="9 10">CLA-KB-P66</strain>
    </source>
</reference>
<comment type="similarity">
    <text evidence="2">Belongs to the OmpP1/FadL family.</text>
</comment>
<proteinExistence type="inferred from homology"/>
<keyword evidence="3" id="KW-1134">Transmembrane beta strand</keyword>
<organism evidence="9 10">
    <name type="scientific">Intestinicryptomonas porci</name>
    <dbReference type="NCBI Taxonomy" id="2926320"/>
    <lineage>
        <taxon>Bacteria</taxon>
        <taxon>Pseudomonadati</taxon>
        <taxon>Verrucomicrobiota</taxon>
        <taxon>Opitutia</taxon>
        <taxon>Opitutales</taxon>
        <taxon>Intestinicryptomonaceae</taxon>
        <taxon>Intestinicryptomonas</taxon>
    </lineage>
</organism>
<evidence type="ECO:0000256" key="4">
    <source>
        <dbReference type="ARBA" id="ARBA00022692"/>
    </source>
</evidence>
<dbReference type="RefSeq" id="WP_370396812.1">
    <property type="nucleotide sequence ID" value="NZ_JALBUT010000004.1"/>
</dbReference>
<accession>A0ABU4WFM8</accession>
<name>A0ABU4WFM8_9BACT</name>
<dbReference type="InterPro" id="IPR005017">
    <property type="entry name" value="OMPP1/FadL/TodX"/>
</dbReference>
<comment type="subcellular location">
    <subcellularLocation>
        <location evidence="1">Cell outer membrane</location>
        <topology evidence="1">Multi-pass membrane protein</topology>
    </subcellularLocation>
</comment>
<evidence type="ECO:0000256" key="2">
    <source>
        <dbReference type="ARBA" id="ARBA00008163"/>
    </source>
</evidence>
<evidence type="ECO:0000256" key="5">
    <source>
        <dbReference type="ARBA" id="ARBA00022729"/>
    </source>
</evidence>
<dbReference type="Gene3D" id="2.40.160.60">
    <property type="entry name" value="Outer membrane protein transport protein (OMPP1/FadL/TodX)"/>
    <property type="match status" value="1"/>
</dbReference>
<keyword evidence="6" id="KW-0472">Membrane</keyword>
<keyword evidence="4" id="KW-0812">Transmembrane</keyword>
<evidence type="ECO:0000256" key="7">
    <source>
        <dbReference type="ARBA" id="ARBA00023237"/>
    </source>
</evidence>
<evidence type="ECO:0000256" key="6">
    <source>
        <dbReference type="ARBA" id="ARBA00023136"/>
    </source>
</evidence>
<dbReference type="PANTHER" id="PTHR35093:SF8">
    <property type="entry name" value="OUTER MEMBRANE PROTEIN NMB0088-RELATED"/>
    <property type="match status" value="1"/>
</dbReference>
<feature type="signal peptide" evidence="8">
    <location>
        <begin position="1"/>
        <end position="22"/>
    </location>
</feature>
<comment type="caution">
    <text evidence="9">The sequence shown here is derived from an EMBL/GenBank/DDBJ whole genome shotgun (WGS) entry which is preliminary data.</text>
</comment>
<evidence type="ECO:0000256" key="8">
    <source>
        <dbReference type="SAM" id="SignalP"/>
    </source>
</evidence>
<dbReference type="SUPFAM" id="SSF56935">
    <property type="entry name" value="Porins"/>
    <property type="match status" value="1"/>
</dbReference>
<dbReference type="Pfam" id="PF03349">
    <property type="entry name" value="Toluene_X"/>
    <property type="match status" value="1"/>
</dbReference>
<keyword evidence="5 8" id="KW-0732">Signal</keyword>
<evidence type="ECO:0000313" key="10">
    <source>
        <dbReference type="Proteomes" id="UP001275932"/>
    </source>
</evidence>
<dbReference type="PANTHER" id="PTHR35093">
    <property type="entry name" value="OUTER MEMBRANE PROTEIN NMB0088-RELATED"/>
    <property type="match status" value="1"/>
</dbReference>
<evidence type="ECO:0000256" key="3">
    <source>
        <dbReference type="ARBA" id="ARBA00022452"/>
    </source>
</evidence>
<evidence type="ECO:0000313" key="9">
    <source>
        <dbReference type="EMBL" id="MDX8415365.1"/>
    </source>
</evidence>
<evidence type="ECO:0000256" key="1">
    <source>
        <dbReference type="ARBA" id="ARBA00004571"/>
    </source>
</evidence>
<protein>
    <submittedName>
        <fullName evidence="9">Outer membrane protein transport protein</fullName>
    </submittedName>
</protein>
<feature type="chain" id="PRO_5046196934" evidence="8">
    <location>
        <begin position="23"/>
        <end position="399"/>
    </location>
</feature>
<keyword evidence="7" id="KW-0998">Cell outer membrane</keyword>
<gene>
    <name evidence="9" type="ORF">MOX91_04115</name>
</gene>
<dbReference type="EMBL" id="JALBUT010000004">
    <property type="protein sequence ID" value="MDX8415365.1"/>
    <property type="molecule type" value="Genomic_DNA"/>
</dbReference>